<dbReference type="Pfam" id="PF04199">
    <property type="entry name" value="Cyclase"/>
    <property type="match status" value="1"/>
</dbReference>
<evidence type="ECO:0000256" key="1">
    <source>
        <dbReference type="SAM" id="MobiDB-lite"/>
    </source>
</evidence>
<dbReference type="Proteomes" id="UP000219453">
    <property type="component" value="Unassembled WGS sequence"/>
</dbReference>
<dbReference type="PANTHER" id="PTHR31118">
    <property type="entry name" value="CYCLASE-LIKE PROTEIN 2"/>
    <property type="match status" value="1"/>
</dbReference>
<evidence type="ECO:0000313" key="2">
    <source>
        <dbReference type="EMBL" id="SNZ16254.1"/>
    </source>
</evidence>
<proteinExistence type="predicted"/>
<dbReference type="GO" id="GO:0019441">
    <property type="term" value="P:L-tryptophan catabolic process to kynurenine"/>
    <property type="evidence" value="ECO:0007669"/>
    <property type="project" value="InterPro"/>
</dbReference>
<dbReference type="OrthoDB" id="9014at2157"/>
<dbReference type="EMBL" id="OBEJ01000003">
    <property type="protein sequence ID" value="SNZ16254.1"/>
    <property type="molecule type" value="Genomic_DNA"/>
</dbReference>
<dbReference type="SUPFAM" id="SSF102198">
    <property type="entry name" value="Putative cyclase"/>
    <property type="match status" value="1"/>
</dbReference>
<dbReference type="AlphaFoldDB" id="A0A285P3C9"/>
<dbReference type="PANTHER" id="PTHR31118:SF32">
    <property type="entry name" value="KYNURENINE FORMAMIDASE"/>
    <property type="match status" value="1"/>
</dbReference>
<name>A0A285P3C9_NATPI</name>
<evidence type="ECO:0000313" key="3">
    <source>
        <dbReference type="Proteomes" id="UP000219453"/>
    </source>
</evidence>
<dbReference type="Gene3D" id="3.50.30.50">
    <property type="entry name" value="Putative cyclase"/>
    <property type="match status" value="1"/>
</dbReference>
<organism evidence="2 3">
    <name type="scientific">Natronoarchaeum philippinense</name>
    <dbReference type="NCBI Taxonomy" id="558529"/>
    <lineage>
        <taxon>Archaea</taxon>
        <taxon>Methanobacteriati</taxon>
        <taxon>Methanobacteriota</taxon>
        <taxon>Stenosarchaea group</taxon>
        <taxon>Halobacteria</taxon>
        <taxon>Halobacteriales</taxon>
        <taxon>Natronoarchaeaceae</taxon>
    </lineage>
</organism>
<feature type="region of interest" description="Disordered" evidence="1">
    <location>
        <begin position="168"/>
        <end position="191"/>
    </location>
</feature>
<reference evidence="2 3" key="1">
    <citation type="submission" date="2017-09" db="EMBL/GenBank/DDBJ databases">
        <authorList>
            <person name="Ehlers B."/>
            <person name="Leendertz F.H."/>
        </authorList>
    </citation>
    <scope>NUCLEOTIDE SEQUENCE [LARGE SCALE GENOMIC DNA]</scope>
    <source>
        <strain evidence="2 3">DSM 27208</strain>
    </source>
</reference>
<gene>
    <name evidence="2" type="ORF">SAMN06269185_2742</name>
</gene>
<dbReference type="GO" id="GO:0004061">
    <property type="term" value="F:arylformamidase activity"/>
    <property type="evidence" value="ECO:0007669"/>
    <property type="project" value="InterPro"/>
</dbReference>
<dbReference type="InterPro" id="IPR007325">
    <property type="entry name" value="KFase/CYL"/>
</dbReference>
<protein>
    <submittedName>
        <fullName evidence="2">Kynurenine formamidase</fullName>
    </submittedName>
</protein>
<feature type="region of interest" description="Disordered" evidence="1">
    <location>
        <begin position="103"/>
        <end position="124"/>
    </location>
</feature>
<dbReference type="RefSeq" id="WP_097009618.1">
    <property type="nucleotide sequence ID" value="NZ_OBEJ01000003.1"/>
</dbReference>
<feature type="region of interest" description="Disordered" evidence="1">
    <location>
        <begin position="1"/>
        <end position="28"/>
    </location>
</feature>
<dbReference type="InterPro" id="IPR037175">
    <property type="entry name" value="KFase_sf"/>
</dbReference>
<keyword evidence="3" id="KW-1185">Reference proteome</keyword>
<accession>A0A285P3C9</accession>
<sequence>MPTHDLSQPLDAAGSVYPGDPDVSVTPHATHEADGYRVHALELGTHGGTHVDAPSHLLPDGRDLDEFDLSTFAFDAVRIDCTDYGAREPIGKDAVVEALSDVDAGTPTDADAGTPTDADAGTPTDADAVVVHTGWSAYWGTDQYFDHPYLSADAAAALAEAGLHVGVDTPNVDPTPSATGAGSDDEPEGFPAHRELLGSDRLLVENLHNLGALPERFELCAYPLPIRDADGAPVRAVARVEE</sequence>